<evidence type="ECO:0000313" key="1">
    <source>
        <dbReference type="EMBL" id="GAH63220.1"/>
    </source>
</evidence>
<reference evidence="1" key="1">
    <citation type="journal article" date="2014" name="Front. Microbiol.">
        <title>High frequency of phylogenetically diverse reductive dehalogenase-homologous genes in deep subseafloor sedimentary metagenomes.</title>
        <authorList>
            <person name="Kawai M."/>
            <person name="Futagami T."/>
            <person name="Toyoda A."/>
            <person name="Takaki Y."/>
            <person name="Nishi S."/>
            <person name="Hori S."/>
            <person name="Arai W."/>
            <person name="Tsubouchi T."/>
            <person name="Morono Y."/>
            <person name="Uchiyama I."/>
            <person name="Ito T."/>
            <person name="Fujiyama A."/>
            <person name="Inagaki F."/>
            <person name="Takami H."/>
        </authorList>
    </citation>
    <scope>NUCLEOTIDE SEQUENCE</scope>
    <source>
        <strain evidence="1">Expedition CK06-06</strain>
    </source>
</reference>
<dbReference type="AlphaFoldDB" id="X1I1M4"/>
<dbReference type="EMBL" id="BARU01034375">
    <property type="protein sequence ID" value="GAH63220.1"/>
    <property type="molecule type" value="Genomic_DNA"/>
</dbReference>
<sequence length="195" mass="22628">MDKYEPFDLKITKLTGIKWQRENVAALLRQLIGEQGRPRYSVENRIITAFDGSLNSSMDFLQLNRNILLEALLNIAYNPYVFTYLLSEYHCWFGITLITNYHRIWGYYEHPIGSGMREPGKAKFEDELLREAATKSDGLIRFNPNPKERGHDGDFRIDRAKIKDADAQIEPVPLFETRKSFVCDYSAGSVHWTNC</sequence>
<gene>
    <name evidence="1" type="ORF">S03H2_53968</name>
</gene>
<name>X1I1M4_9ZZZZ</name>
<accession>X1I1M4</accession>
<feature type="non-terminal residue" evidence="1">
    <location>
        <position position="195"/>
    </location>
</feature>
<comment type="caution">
    <text evidence="1">The sequence shown here is derived from an EMBL/GenBank/DDBJ whole genome shotgun (WGS) entry which is preliminary data.</text>
</comment>
<protein>
    <submittedName>
        <fullName evidence="1">Uncharacterized protein</fullName>
    </submittedName>
</protein>
<proteinExistence type="predicted"/>
<organism evidence="1">
    <name type="scientific">marine sediment metagenome</name>
    <dbReference type="NCBI Taxonomy" id="412755"/>
    <lineage>
        <taxon>unclassified sequences</taxon>
        <taxon>metagenomes</taxon>
        <taxon>ecological metagenomes</taxon>
    </lineage>
</organism>